<evidence type="ECO:0000313" key="1">
    <source>
        <dbReference type="EMBL" id="SDY73036.1"/>
    </source>
</evidence>
<dbReference type="CDD" id="cd07067">
    <property type="entry name" value="HP_PGM_like"/>
    <property type="match status" value="1"/>
</dbReference>
<dbReference type="SUPFAM" id="SSF53254">
    <property type="entry name" value="Phosphoglycerate mutase-like"/>
    <property type="match status" value="1"/>
</dbReference>
<evidence type="ECO:0000313" key="2">
    <source>
        <dbReference type="Proteomes" id="UP000199286"/>
    </source>
</evidence>
<dbReference type="PANTHER" id="PTHR48100:SF1">
    <property type="entry name" value="HISTIDINE PHOSPHATASE FAMILY PROTEIN-RELATED"/>
    <property type="match status" value="1"/>
</dbReference>
<dbReference type="GO" id="GO:0005737">
    <property type="term" value="C:cytoplasm"/>
    <property type="evidence" value="ECO:0007669"/>
    <property type="project" value="TreeGrafter"/>
</dbReference>
<dbReference type="AlphaFoldDB" id="A0A1H3M8Y6"/>
<dbReference type="InterPro" id="IPR050275">
    <property type="entry name" value="PGM_Phosphatase"/>
</dbReference>
<dbReference type="EMBL" id="FNPF01000016">
    <property type="protein sequence ID" value="SDY73036.1"/>
    <property type="molecule type" value="Genomic_DNA"/>
</dbReference>
<sequence>MAFVTLVRHGQANGAARDELGYDRLSELGWQQARWLGAHFRDAGEVFARVYSGTLRRHVETAQAIDADCGAPVMQDERLNELEYFAMAQAFEDQHGVPMPGDREAFVAHLPQLFTAWREGRIEGVSETFHAFETRVGDALREIAEGQGRALVVTSGGLIGMAMRIVLGLDMRALAHMCLAIENTSVHRLQPLPTGLAMTQFNALPHLDMPARARMRSHL</sequence>
<dbReference type="SMART" id="SM00855">
    <property type="entry name" value="PGAM"/>
    <property type="match status" value="1"/>
</dbReference>
<name>A0A1H3M8Y6_9RHOB</name>
<accession>A0A1H3M8Y6</accession>
<dbReference type="PANTHER" id="PTHR48100">
    <property type="entry name" value="BROAD-SPECIFICITY PHOSPHATASE YOR283W-RELATED"/>
    <property type="match status" value="1"/>
</dbReference>
<dbReference type="GO" id="GO:0016791">
    <property type="term" value="F:phosphatase activity"/>
    <property type="evidence" value="ECO:0007669"/>
    <property type="project" value="TreeGrafter"/>
</dbReference>
<keyword evidence="2" id="KW-1185">Reference proteome</keyword>
<proteinExistence type="predicted"/>
<dbReference type="Gene3D" id="3.40.50.1240">
    <property type="entry name" value="Phosphoglycerate mutase-like"/>
    <property type="match status" value="1"/>
</dbReference>
<reference evidence="1 2" key="1">
    <citation type="submission" date="2016-10" db="EMBL/GenBank/DDBJ databases">
        <authorList>
            <person name="de Groot N.N."/>
        </authorList>
    </citation>
    <scope>NUCLEOTIDE SEQUENCE [LARGE SCALE GENOMIC DNA]</scope>
    <source>
        <strain evidence="1 2">DSM 26880</strain>
    </source>
</reference>
<protein>
    <submittedName>
        <fullName evidence="1">Broad specificity phosphatase PhoE</fullName>
    </submittedName>
</protein>
<gene>
    <name evidence="1" type="ORF">SAMN05444340_11627</name>
</gene>
<dbReference type="InterPro" id="IPR013078">
    <property type="entry name" value="His_Pase_superF_clade-1"/>
</dbReference>
<dbReference type="InterPro" id="IPR029033">
    <property type="entry name" value="His_PPase_superfam"/>
</dbReference>
<organism evidence="1 2">
    <name type="scientific">Citreimonas salinaria</name>
    <dbReference type="NCBI Taxonomy" id="321339"/>
    <lineage>
        <taxon>Bacteria</taxon>
        <taxon>Pseudomonadati</taxon>
        <taxon>Pseudomonadota</taxon>
        <taxon>Alphaproteobacteria</taxon>
        <taxon>Rhodobacterales</taxon>
        <taxon>Roseobacteraceae</taxon>
        <taxon>Citreimonas</taxon>
    </lineage>
</organism>
<dbReference type="Pfam" id="PF00300">
    <property type="entry name" value="His_Phos_1"/>
    <property type="match status" value="1"/>
</dbReference>
<dbReference type="OrthoDB" id="280692at2"/>
<dbReference type="STRING" id="321339.SAMN05444340_11627"/>
<dbReference type="RefSeq" id="WP_089884880.1">
    <property type="nucleotide sequence ID" value="NZ_FNPF01000016.1"/>
</dbReference>
<dbReference type="Proteomes" id="UP000199286">
    <property type="component" value="Unassembled WGS sequence"/>
</dbReference>